<evidence type="ECO:0000256" key="3">
    <source>
        <dbReference type="ARBA" id="ARBA00011510"/>
    </source>
</evidence>
<feature type="compositionally biased region" description="Acidic residues" evidence="9">
    <location>
        <begin position="21"/>
        <end position="31"/>
    </location>
</feature>
<dbReference type="Proteomes" id="UP001632038">
    <property type="component" value="Unassembled WGS sequence"/>
</dbReference>
<evidence type="ECO:0000256" key="2">
    <source>
        <dbReference type="ARBA" id="ARBA00009956"/>
    </source>
</evidence>
<comment type="caution">
    <text evidence="10">The sequence shown here is derived from an EMBL/GenBank/DDBJ whole genome shotgun (WGS) entry which is preliminary data.</text>
</comment>
<sequence>MSPIFTKKLKQTPKTEQKVESEEERDVEIETASEMKGTKQEQEGSIEEDLSPSFFSEEKADPNKIDETEEIRVNRKEDEVHSRFRVKETDSFFKEKPLVNLLFDSKPWNQPFRYIKNTHFEGTVRNEMSQYFFDICKSDGKERISFTYPPGLSIFLEMIKKRISPLTFEKSSPHKLWLYTNKQNYKSFNNEFVNRIEALDNKLISLNILETRTRLCNDDYTKEYLSKKYDPFLNKSYRKTIYKNFSSPILKQTLIKNFIHKFGINRIHGILLSDTDYQEFKPKINRFDKKTLSTETEVDFLPFINRVGRESGSADVNWKVLSLFSEGRIRTKDLKSLLTQIATDVNDQKIIRKLTRIKEINKKVPRWSYKLITELEQESGEYQEDVLVDPQIRSRKGKNVVIFTANKKNTDPNTDTTTFEQTNTDEVSLIRYSQQSDFRRGIIKGSMRSQRRKIIILELLQANAHSPLFLDRIQKKPLSSFDISGLIKLIFRNRVGKGEALKILESIGKQTKKEEKKEKNKRKENARIEIAEAWDTIPLAQGIRGCMLLTQSIFRKYILLPSFIIAKNFVRILLFQLPEWSEDFHEWGREVHVKCTYNGVPLSETEFPKNWLTNGIQIKILFPFCLKPWNKSKLGSSQKDLMKKQKQKSAFCFLTVWGMEAELPFGLPRKRVSFFKPIFTEFNKKIGKVKKKYFGVLPVFKGKTKILGKHSKEAKKWVMKSVVLITKKIKEFSKVNPILLRKVEIYESREVKEEKDSLRSNQIIHESLSQIASPSRTNYAFTEKKMKDLDDRTSTILNQIDKISTEKKKVTTRINNLISANKTNYNLNRFEKWQLLKRRNARIICKLPFFLKFFIERIYTDIFLSSINIPKMNTKLFLEFKKKMIDKSIYNNSRKQEIINKKKKNPILFISKSLHNISNSKTNSHHFYDLSAISQAYVFYKLSQIQVSNSYKLRSVLHYQGIPFFPKLEIKDYFETRGVVHSKLGDKKLPSYEMNQWKNWLREHYQYNLSQIKWSRLIPEKWRNALHKHHIAKKEIVSKRHSYEKDPLIDSNTQFEVYSLSNPNENFQKYYRYDLLSYKFLDYEKKTECFFYRSPFQGNKNQGVSYTSKEALLDMPRNIPINNYLNNNLGRVDTLYIKKVADRKYFDWNILNFYLKQKVDIEAWTMIDTNRNQNIQIFTKNSQIISKKDLSYLMIPEKNPPNSHKGFFDWMGMNEKILKQPISNLKSWFFPEFVLLSNVYKMKPWFIPSKLLLLNLNITENKTCSENKKINEKGTINSLIASKKKYRNQKEKEPISRGDLGSVLSQPKDIEENYVRSGIKKGKKKKQNKTKAELYFFLKRYLLFQLRWGDTLNQRMINNIKIYCLLLKLVDPRKITLSSIHKREISLDIMLIQNNLTLTELMKRGVLLIEPARLSGKKDGQFIMYQTIGISLIHKSKHQTNQKYQEPVYVSKNHFGEAISTHQRITKNRDQNRFDFLVPENILSFKRRKKLRILICFNSKNRKNIDRNPAFWNEKTLKKSTPVSHDNKHLDKEKNQVMKLKLFLWPNYRLEDLACMNRYWFDTNNGSRFSMLRIHLYPRLKICG</sequence>
<dbReference type="Pfam" id="PF05758">
    <property type="entry name" value="Ycf1"/>
    <property type="match status" value="1"/>
</dbReference>
<proteinExistence type="inferred from homology"/>
<evidence type="ECO:0000256" key="6">
    <source>
        <dbReference type="ARBA" id="ARBA00022927"/>
    </source>
</evidence>
<dbReference type="EMBL" id="JAVIJP010000162">
    <property type="protein sequence ID" value="KAL3613256.1"/>
    <property type="molecule type" value="Genomic_DNA"/>
</dbReference>
<reference evidence="11" key="1">
    <citation type="journal article" date="2024" name="IScience">
        <title>Strigolactones Initiate the Formation of Haustorium-like Structures in Castilleja.</title>
        <authorList>
            <person name="Buerger M."/>
            <person name="Peterson D."/>
            <person name="Chory J."/>
        </authorList>
    </citation>
    <scope>NUCLEOTIDE SEQUENCE [LARGE SCALE GENOMIC DNA]</scope>
</reference>
<keyword evidence="6" id="KW-0653">Protein transport</keyword>
<evidence type="ECO:0000313" key="10">
    <source>
        <dbReference type="EMBL" id="KAL3613256.1"/>
    </source>
</evidence>
<evidence type="ECO:0000256" key="1">
    <source>
        <dbReference type="ARBA" id="ARBA00004446"/>
    </source>
</evidence>
<evidence type="ECO:0000256" key="4">
    <source>
        <dbReference type="ARBA" id="ARBA00016640"/>
    </source>
</evidence>
<keyword evidence="5" id="KW-0812">Transmembrane</keyword>
<keyword evidence="7" id="KW-1133">Transmembrane helix</keyword>
<organism evidence="10 11">
    <name type="scientific">Castilleja foliolosa</name>
    <dbReference type="NCBI Taxonomy" id="1961234"/>
    <lineage>
        <taxon>Eukaryota</taxon>
        <taxon>Viridiplantae</taxon>
        <taxon>Streptophyta</taxon>
        <taxon>Embryophyta</taxon>
        <taxon>Tracheophyta</taxon>
        <taxon>Spermatophyta</taxon>
        <taxon>Magnoliopsida</taxon>
        <taxon>eudicotyledons</taxon>
        <taxon>Gunneridae</taxon>
        <taxon>Pentapetalae</taxon>
        <taxon>asterids</taxon>
        <taxon>lamiids</taxon>
        <taxon>Lamiales</taxon>
        <taxon>Orobanchaceae</taxon>
        <taxon>Pedicularideae</taxon>
        <taxon>Castillejinae</taxon>
        <taxon>Castilleja</taxon>
    </lineage>
</organism>
<comment type="subcellular location">
    <subcellularLocation>
        <location evidence="1">Plastid membrane</location>
        <topology evidence="1">Multi-pass membrane protein</topology>
    </subcellularLocation>
</comment>
<evidence type="ECO:0000313" key="11">
    <source>
        <dbReference type="Proteomes" id="UP001632038"/>
    </source>
</evidence>
<feature type="region of interest" description="Disordered" evidence="9">
    <location>
        <begin position="1"/>
        <end position="63"/>
    </location>
</feature>
<dbReference type="InterPro" id="IPR008896">
    <property type="entry name" value="TIC214"/>
</dbReference>
<dbReference type="PANTHER" id="PTHR33163">
    <property type="entry name" value="PROTEIN TIC 214-RELATED"/>
    <property type="match status" value="1"/>
</dbReference>
<keyword evidence="6" id="KW-0813">Transport</keyword>
<keyword evidence="7" id="KW-0472">Membrane</keyword>
<dbReference type="PANTHER" id="PTHR33163:SF40">
    <property type="entry name" value="PROTEIN TIC 214"/>
    <property type="match status" value="1"/>
</dbReference>
<evidence type="ECO:0000256" key="8">
    <source>
        <dbReference type="ARBA" id="ARBA00029978"/>
    </source>
</evidence>
<accession>A0ABD3B7Y4</accession>
<comment type="similarity">
    <text evidence="2">Belongs to the TIC214 family.</text>
</comment>
<name>A0ABD3B7Y4_9LAMI</name>
<evidence type="ECO:0000256" key="5">
    <source>
        <dbReference type="ARBA" id="ARBA00022692"/>
    </source>
</evidence>
<dbReference type="GO" id="GO:0042170">
    <property type="term" value="C:plastid membrane"/>
    <property type="evidence" value="ECO:0007669"/>
    <property type="project" value="UniProtKB-SubCell"/>
</dbReference>
<evidence type="ECO:0000256" key="9">
    <source>
        <dbReference type="SAM" id="MobiDB-lite"/>
    </source>
</evidence>
<gene>
    <name evidence="10" type="primary">ycf1_30</name>
    <name evidence="10" type="ORF">CASFOL_042947</name>
</gene>
<dbReference type="GO" id="GO:0015031">
    <property type="term" value="P:protein transport"/>
    <property type="evidence" value="ECO:0007669"/>
    <property type="project" value="UniProtKB-KW"/>
</dbReference>
<protein>
    <recommendedName>
        <fullName evidence="4">Protein TIC 214</fullName>
    </recommendedName>
    <alternativeName>
        <fullName evidence="8">Translocon at the inner envelope membrane of chloroplasts 214</fullName>
    </alternativeName>
</protein>
<keyword evidence="11" id="KW-1185">Reference proteome</keyword>
<comment type="subunit">
    <text evidence="3">Part of the Tic complex.</text>
</comment>
<evidence type="ECO:0000256" key="7">
    <source>
        <dbReference type="ARBA" id="ARBA00022989"/>
    </source>
</evidence>